<organism evidence="2 3">
    <name type="scientific">Kipferlia bialata</name>
    <dbReference type="NCBI Taxonomy" id="797122"/>
    <lineage>
        <taxon>Eukaryota</taxon>
        <taxon>Metamonada</taxon>
        <taxon>Carpediemonas-like organisms</taxon>
        <taxon>Kipferlia</taxon>
    </lineage>
</organism>
<dbReference type="EMBL" id="BDIP01004216">
    <property type="protein sequence ID" value="GIQ88597.1"/>
    <property type="molecule type" value="Genomic_DNA"/>
</dbReference>
<keyword evidence="3" id="KW-1185">Reference proteome</keyword>
<feature type="region of interest" description="Disordered" evidence="1">
    <location>
        <begin position="1"/>
        <end position="23"/>
    </location>
</feature>
<feature type="non-terminal residue" evidence="2">
    <location>
        <position position="213"/>
    </location>
</feature>
<feature type="region of interest" description="Disordered" evidence="1">
    <location>
        <begin position="37"/>
        <end position="57"/>
    </location>
</feature>
<proteinExistence type="predicted"/>
<sequence length="213" mass="22547">VSALMQNRPDPTATYPGDTAPTPKLLQKLVATAQTTDISVHESKSASKDDAPKRASVEGGEFKPVILRPNSVVGRPISARGITDMVLWLTHSNEGRKPGWVFVQNANSCPGVAMLYAEGLGLPALLRLAPERLGKRLCNCYNFPGGLDMGVAGVGVGTPKGGIKVRGTDRRQGGEAGLGVGVYMTLTDAPKSRRTKERAHGGEKLAMLSDMLE</sequence>
<feature type="region of interest" description="Disordered" evidence="1">
    <location>
        <begin position="190"/>
        <end position="213"/>
    </location>
</feature>
<gene>
    <name evidence="2" type="ORF">KIPB_010886</name>
</gene>
<evidence type="ECO:0000256" key="1">
    <source>
        <dbReference type="SAM" id="MobiDB-lite"/>
    </source>
</evidence>
<feature type="non-terminal residue" evidence="2">
    <location>
        <position position="1"/>
    </location>
</feature>
<evidence type="ECO:0000313" key="3">
    <source>
        <dbReference type="Proteomes" id="UP000265618"/>
    </source>
</evidence>
<feature type="compositionally biased region" description="Basic and acidic residues" evidence="1">
    <location>
        <begin position="39"/>
        <end position="56"/>
    </location>
</feature>
<name>A0A9K3D5R5_9EUKA</name>
<protein>
    <submittedName>
        <fullName evidence="2">Uncharacterized protein</fullName>
    </submittedName>
</protein>
<dbReference type="Proteomes" id="UP000265618">
    <property type="component" value="Unassembled WGS sequence"/>
</dbReference>
<comment type="caution">
    <text evidence="2">The sequence shown here is derived from an EMBL/GenBank/DDBJ whole genome shotgun (WGS) entry which is preliminary data.</text>
</comment>
<reference evidence="2 3" key="1">
    <citation type="journal article" date="2018" name="PLoS ONE">
        <title>The draft genome of Kipferlia bialata reveals reductive genome evolution in fornicate parasites.</title>
        <authorList>
            <person name="Tanifuji G."/>
            <person name="Takabayashi S."/>
            <person name="Kume K."/>
            <person name="Takagi M."/>
            <person name="Nakayama T."/>
            <person name="Kamikawa R."/>
            <person name="Inagaki Y."/>
            <person name="Hashimoto T."/>
        </authorList>
    </citation>
    <scope>NUCLEOTIDE SEQUENCE [LARGE SCALE GENOMIC DNA]</scope>
    <source>
        <strain evidence="2">NY0173</strain>
    </source>
</reference>
<dbReference type="AlphaFoldDB" id="A0A9K3D5R5"/>
<accession>A0A9K3D5R5</accession>
<evidence type="ECO:0000313" key="2">
    <source>
        <dbReference type="EMBL" id="GIQ88597.1"/>
    </source>
</evidence>